<dbReference type="InterPro" id="IPR041496">
    <property type="entry name" value="YitH/HolE_GNAT"/>
</dbReference>
<reference evidence="2 3" key="1">
    <citation type="submission" date="2016-10" db="EMBL/GenBank/DDBJ databases">
        <authorList>
            <person name="de Groot N.N."/>
        </authorList>
    </citation>
    <scope>NUCLEOTIDE SEQUENCE [LARGE SCALE GENOMIC DNA]</scope>
    <source>
        <strain evidence="2 3">DSM 22012</strain>
    </source>
</reference>
<dbReference type="Gene3D" id="3.40.630.30">
    <property type="match status" value="1"/>
</dbReference>
<dbReference type="EMBL" id="FNVQ01000001">
    <property type="protein sequence ID" value="SEG29612.1"/>
    <property type="molecule type" value="Genomic_DNA"/>
</dbReference>
<sequence>MTENELLIRPMQPEELNLMLDWAANEGWNPGLNDARCYYQADPKGFLLGLVGGEPVATISVVRYSDNLGFLGFYIVKPEYRGRGYGMQIWNAGMAYLAGCNVALDGVVAQQDNYARSGFRLAWNNVRYAGNVRHSEQLTPSSATKLGPADLPELLEYDKAFFPDARPAFLAAWIEQRGGSALAIREGGALAGYGVVRPCREGFKIGPLYADSPELAATLFDDLQRAVPEGAPIYLDLPDNNAAAVALARSAQMTPVFETARMYTGTQPDLPLSRIYGVTSFEIG</sequence>
<dbReference type="InterPro" id="IPR052729">
    <property type="entry name" value="Acyl/Acetyltrans_Enzymes"/>
</dbReference>
<gene>
    <name evidence="2" type="ORF">SAMN05444390_1011961</name>
</gene>
<keyword evidence="3" id="KW-1185">Reference proteome</keyword>
<evidence type="ECO:0000313" key="3">
    <source>
        <dbReference type="Proteomes" id="UP000236745"/>
    </source>
</evidence>
<dbReference type="Gene3D" id="3.40.630.90">
    <property type="match status" value="1"/>
</dbReference>
<name>A0A1H5Z095_9GAMM</name>
<dbReference type="GO" id="GO:0016747">
    <property type="term" value="F:acyltransferase activity, transferring groups other than amino-acyl groups"/>
    <property type="evidence" value="ECO:0007669"/>
    <property type="project" value="InterPro"/>
</dbReference>
<evidence type="ECO:0000259" key="1">
    <source>
        <dbReference type="PROSITE" id="PS51186"/>
    </source>
</evidence>
<dbReference type="InterPro" id="IPR000182">
    <property type="entry name" value="GNAT_dom"/>
</dbReference>
<dbReference type="InterPro" id="IPR016181">
    <property type="entry name" value="Acyl_CoA_acyltransferase"/>
</dbReference>
<dbReference type="AlphaFoldDB" id="A0A1H5Z095"/>
<dbReference type="Proteomes" id="UP000236745">
    <property type="component" value="Unassembled WGS sequence"/>
</dbReference>
<feature type="domain" description="N-acetyltransferase" evidence="1">
    <location>
        <begin position="6"/>
        <end position="139"/>
    </location>
</feature>
<dbReference type="Pfam" id="PF00583">
    <property type="entry name" value="Acetyltransf_1"/>
    <property type="match status" value="1"/>
</dbReference>
<proteinExistence type="predicted"/>
<organism evidence="2 3">
    <name type="scientific">Marinobacterium lutimaris</name>
    <dbReference type="NCBI Taxonomy" id="568106"/>
    <lineage>
        <taxon>Bacteria</taxon>
        <taxon>Pseudomonadati</taxon>
        <taxon>Pseudomonadota</taxon>
        <taxon>Gammaproteobacteria</taxon>
        <taxon>Oceanospirillales</taxon>
        <taxon>Oceanospirillaceae</taxon>
        <taxon>Marinobacterium</taxon>
    </lineage>
</organism>
<dbReference type="PANTHER" id="PTHR47237:SF1">
    <property type="entry name" value="SLL0310 PROTEIN"/>
    <property type="match status" value="1"/>
</dbReference>
<dbReference type="PROSITE" id="PS51186">
    <property type="entry name" value="GNAT"/>
    <property type="match status" value="1"/>
</dbReference>
<accession>A0A1H5Z095</accession>
<protein>
    <submittedName>
        <fullName evidence="2">Acetyltransferase (GNAT) family protein</fullName>
    </submittedName>
</protein>
<dbReference type="PANTHER" id="PTHR47237">
    <property type="entry name" value="SLL0310 PROTEIN"/>
    <property type="match status" value="1"/>
</dbReference>
<evidence type="ECO:0000313" key="2">
    <source>
        <dbReference type="EMBL" id="SEG29612.1"/>
    </source>
</evidence>
<dbReference type="CDD" id="cd04301">
    <property type="entry name" value="NAT_SF"/>
    <property type="match status" value="1"/>
</dbReference>
<dbReference type="SUPFAM" id="SSF55729">
    <property type="entry name" value="Acyl-CoA N-acyltransferases (Nat)"/>
    <property type="match status" value="1"/>
</dbReference>
<dbReference type="Pfam" id="PF18014">
    <property type="entry name" value="Acetyltransf_18"/>
    <property type="match status" value="1"/>
</dbReference>
<keyword evidence="2" id="KW-0808">Transferase</keyword>
<dbReference type="OrthoDB" id="20916at2"/>
<dbReference type="RefSeq" id="WP_104002823.1">
    <property type="nucleotide sequence ID" value="NZ_FNVQ01000001.1"/>
</dbReference>